<comment type="caution">
    <text evidence="12">The sequence shown here is derived from an EMBL/GenBank/DDBJ whole genome shotgun (WGS) entry which is preliminary data.</text>
</comment>
<keyword evidence="10" id="KW-0812">Transmembrane</keyword>
<evidence type="ECO:0000256" key="7">
    <source>
        <dbReference type="ARBA" id="ARBA00022840"/>
    </source>
</evidence>
<sequence>MTSTSDDAPRPPVPVPPGDLATTHPSAGADAATVAPALLGGRAFVLAPFTPATWRAVSQAVVGWVWLLAAGIVALTMIPTSVALVPALGVGVPLLVGSLVVARWFARAEIGRLALQTGARVPPADPRPAARPGWWPAFVAPLRDARAWTATAYAALGAVTSSVVFVLVVALGGAGLAGILVPVYGVGPVLHDALGWPDALLTAALVVVGVVALWLAALAAQGGSLLHVRMARGLLGRTRAAEEIAAAERARAQAEVRTAHVEATRTQVVGAADDERRRIERDLHDGAQQRLVALGVELGAARRRSAADPEAAAVALEHAHREVQETLAELRDLVRGIHPAVLTDRGLDAALSALAARTPLPVTVDAPDDDALAACGAAAQAAAYFVVAEALTNVAKHAGATSARVQVRCADGRLRLVVHDDGRGGAAASPGSGLDGLRSRIAALDGTFDLVSPAGAGTTLTVEVPCAS</sequence>
<keyword evidence="13" id="KW-1185">Reference proteome</keyword>
<comment type="catalytic activity">
    <reaction evidence="1">
        <text>ATP + protein L-histidine = ADP + protein N-phospho-L-histidine.</text>
        <dbReference type="EC" id="2.7.13.3"/>
    </reaction>
</comment>
<dbReference type="PANTHER" id="PTHR24421">
    <property type="entry name" value="NITRATE/NITRITE SENSOR PROTEIN NARX-RELATED"/>
    <property type="match status" value="1"/>
</dbReference>
<evidence type="ECO:0000256" key="10">
    <source>
        <dbReference type="SAM" id="Phobius"/>
    </source>
</evidence>
<feature type="region of interest" description="Disordered" evidence="9">
    <location>
        <begin position="1"/>
        <end position="26"/>
    </location>
</feature>
<dbReference type="Gene3D" id="1.20.5.1930">
    <property type="match status" value="1"/>
</dbReference>
<keyword evidence="5" id="KW-0547">Nucleotide-binding</keyword>
<dbReference type="InterPro" id="IPR011712">
    <property type="entry name" value="Sig_transdc_His_kin_sub3_dim/P"/>
</dbReference>
<organism evidence="12 13">
    <name type="scientific">Cellulomonas fulva</name>
    <dbReference type="NCBI Taxonomy" id="2835530"/>
    <lineage>
        <taxon>Bacteria</taxon>
        <taxon>Bacillati</taxon>
        <taxon>Actinomycetota</taxon>
        <taxon>Actinomycetes</taxon>
        <taxon>Micrococcales</taxon>
        <taxon>Cellulomonadaceae</taxon>
        <taxon>Cellulomonas</taxon>
    </lineage>
</organism>
<dbReference type="EC" id="2.7.13.3" evidence="2"/>
<dbReference type="Proteomes" id="UP000722125">
    <property type="component" value="Unassembled WGS sequence"/>
</dbReference>
<feature type="transmembrane region" description="Helical" evidence="10">
    <location>
        <begin position="152"/>
        <end position="179"/>
    </location>
</feature>
<feature type="domain" description="Histidine kinase/HSP90-like ATPase" evidence="11">
    <location>
        <begin position="378"/>
        <end position="468"/>
    </location>
</feature>
<dbReference type="EMBL" id="JAHBOH010000001">
    <property type="protein sequence ID" value="MBT0993933.1"/>
    <property type="molecule type" value="Genomic_DNA"/>
</dbReference>
<dbReference type="SMART" id="SM00387">
    <property type="entry name" value="HATPase_c"/>
    <property type="match status" value="1"/>
</dbReference>
<dbReference type="Pfam" id="PF13796">
    <property type="entry name" value="Sensor"/>
    <property type="match status" value="1"/>
</dbReference>
<evidence type="ECO:0000256" key="3">
    <source>
        <dbReference type="ARBA" id="ARBA00022553"/>
    </source>
</evidence>
<dbReference type="SUPFAM" id="SSF55874">
    <property type="entry name" value="ATPase domain of HSP90 chaperone/DNA topoisomerase II/histidine kinase"/>
    <property type="match status" value="1"/>
</dbReference>
<reference evidence="12 13" key="1">
    <citation type="submission" date="2021-05" db="EMBL/GenBank/DDBJ databases">
        <title>Description of Cellulomonas sp. DKR-3 sp. nov.</title>
        <authorList>
            <person name="Dahal R.H."/>
            <person name="Chaudhary D.K."/>
        </authorList>
    </citation>
    <scope>NUCLEOTIDE SEQUENCE [LARGE SCALE GENOMIC DNA]</scope>
    <source>
        <strain evidence="12 13">DKR-3</strain>
    </source>
</reference>
<evidence type="ECO:0000313" key="12">
    <source>
        <dbReference type="EMBL" id="MBT0993933.1"/>
    </source>
</evidence>
<evidence type="ECO:0000256" key="1">
    <source>
        <dbReference type="ARBA" id="ARBA00000085"/>
    </source>
</evidence>
<accession>A0ABS5TXP9</accession>
<feature type="transmembrane region" description="Helical" evidence="10">
    <location>
        <begin position="61"/>
        <end position="78"/>
    </location>
</feature>
<evidence type="ECO:0000256" key="6">
    <source>
        <dbReference type="ARBA" id="ARBA00022777"/>
    </source>
</evidence>
<name>A0ABS5TXP9_9CELL</name>
<keyword evidence="7" id="KW-0067">ATP-binding</keyword>
<dbReference type="Gene3D" id="3.30.565.10">
    <property type="entry name" value="Histidine kinase-like ATPase, C-terminal domain"/>
    <property type="match status" value="1"/>
</dbReference>
<dbReference type="CDD" id="cd16917">
    <property type="entry name" value="HATPase_UhpB-NarQ-NarX-like"/>
    <property type="match status" value="1"/>
</dbReference>
<feature type="transmembrane region" description="Helical" evidence="10">
    <location>
        <begin position="84"/>
        <end position="106"/>
    </location>
</feature>
<evidence type="ECO:0000256" key="2">
    <source>
        <dbReference type="ARBA" id="ARBA00012438"/>
    </source>
</evidence>
<evidence type="ECO:0000256" key="4">
    <source>
        <dbReference type="ARBA" id="ARBA00022679"/>
    </source>
</evidence>
<keyword evidence="6" id="KW-0418">Kinase</keyword>
<dbReference type="InterPro" id="IPR025828">
    <property type="entry name" value="Put_sensor_dom"/>
</dbReference>
<evidence type="ECO:0000256" key="9">
    <source>
        <dbReference type="SAM" id="MobiDB-lite"/>
    </source>
</evidence>
<evidence type="ECO:0000313" key="13">
    <source>
        <dbReference type="Proteomes" id="UP000722125"/>
    </source>
</evidence>
<evidence type="ECO:0000256" key="8">
    <source>
        <dbReference type="ARBA" id="ARBA00023012"/>
    </source>
</evidence>
<dbReference type="RefSeq" id="WP_214348310.1">
    <property type="nucleotide sequence ID" value="NZ_JAHBOH010000001.1"/>
</dbReference>
<gene>
    <name evidence="12" type="ORF">KIN34_06495</name>
</gene>
<feature type="transmembrane region" description="Helical" evidence="10">
    <location>
        <begin position="199"/>
        <end position="220"/>
    </location>
</feature>
<keyword evidence="3" id="KW-0597">Phosphoprotein</keyword>
<keyword evidence="8" id="KW-0902">Two-component regulatory system</keyword>
<keyword evidence="10" id="KW-1133">Transmembrane helix</keyword>
<evidence type="ECO:0000256" key="5">
    <source>
        <dbReference type="ARBA" id="ARBA00022741"/>
    </source>
</evidence>
<protein>
    <recommendedName>
        <fullName evidence="2">histidine kinase</fullName>
        <ecNumber evidence="2">2.7.13.3</ecNumber>
    </recommendedName>
</protein>
<proteinExistence type="predicted"/>
<dbReference type="Pfam" id="PF07730">
    <property type="entry name" value="HisKA_3"/>
    <property type="match status" value="1"/>
</dbReference>
<keyword evidence="4" id="KW-0808">Transferase</keyword>
<evidence type="ECO:0000259" key="11">
    <source>
        <dbReference type="SMART" id="SM00387"/>
    </source>
</evidence>
<dbReference type="PANTHER" id="PTHR24421:SF10">
    <property type="entry name" value="NITRATE_NITRITE SENSOR PROTEIN NARQ"/>
    <property type="match status" value="1"/>
</dbReference>
<dbReference type="InterPro" id="IPR036890">
    <property type="entry name" value="HATPase_C_sf"/>
</dbReference>
<dbReference type="InterPro" id="IPR050482">
    <property type="entry name" value="Sensor_HK_TwoCompSys"/>
</dbReference>
<dbReference type="InterPro" id="IPR003594">
    <property type="entry name" value="HATPase_dom"/>
</dbReference>
<keyword evidence="10" id="KW-0472">Membrane</keyword>
<dbReference type="Pfam" id="PF02518">
    <property type="entry name" value="HATPase_c"/>
    <property type="match status" value="1"/>
</dbReference>